<evidence type="ECO:0000313" key="3">
    <source>
        <dbReference type="EMBL" id="SDF90758.1"/>
    </source>
</evidence>
<dbReference type="Pfam" id="PF06707">
    <property type="entry name" value="DUF1194"/>
    <property type="match status" value="1"/>
</dbReference>
<feature type="chain" id="PRO_5011741281" description="DUF1194 domain-containing protein" evidence="2">
    <location>
        <begin position="20"/>
        <end position="295"/>
    </location>
</feature>
<proteinExistence type="predicted"/>
<evidence type="ECO:0000256" key="2">
    <source>
        <dbReference type="SAM" id="SignalP"/>
    </source>
</evidence>
<dbReference type="EMBL" id="FMZW01000086">
    <property type="protein sequence ID" value="SDF90758.1"/>
    <property type="molecule type" value="Genomic_DNA"/>
</dbReference>
<keyword evidence="2" id="KW-0732">Signal</keyword>
<dbReference type="CDD" id="cd00198">
    <property type="entry name" value="vWFA"/>
    <property type="match status" value="1"/>
</dbReference>
<protein>
    <recommendedName>
        <fullName evidence="5">DUF1194 domain-containing protein</fullName>
    </recommendedName>
</protein>
<name>A0A1G7PX16_9BRAD</name>
<feature type="region of interest" description="Disordered" evidence="1">
    <location>
        <begin position="271"/>
        <end position="295"/>
    </location>
</feature>
<organism evidence="3 4">
    <name type="scientific">Bradyrhizobium brasilense</name>
    <dbReference type="NCBI Taxonomy" id="1419277"/>
    <lineage>
        <taxon>Bacteria</taxon>
        <taxon>Pseudomonadati</taxon>
        <taxon>Pseudomonadota</taxon>
        <taxon>Alphaproteobacteria</taxon>
        <taxon>Hyphomicrobiales</taxon>
        <taxon>Nitrobacteraceae</taxon>
        <taxon>Bradyrhizobium</taxon>
    </lineage>
</organism>
<reference evidence="3 4" key="1">
    <citation type="submission" date="2016-10" db="EMBL/GenBank/DDBJ databases">
        <authorList>
            <person name="de Groot N.N."/>
        </authorList>
    </citation>
    <scope>NUCLEOTIDE SEQUENCE [LARGE SCALE GENOMIC DNA]</scope>
    <source>
        <strain evidence="3 4">R5</strain>
    </source>
</reference>
<dbReference type="Proteomes" id="UP000199245">
    <property type="component" value="Unassembled WGS sequence"/>
</dbReference>
<feature type="signal peptide" evidence="2">
    <location>
        <begin position="1"/>
        <end position="19"/>
    </location>
</feature>
<gene>
    <name evidence="3" type="ORF">SAMN05216337_10869</name>
</gene>
<dbReference type="RefSeq" id="WP_092090453.1">
    <property type="nucleotide sequence ID" value="NZ_FMZW01000086.1"/>
</dbReference>
<dbReference type="Gene3D" id="3.40.50.410">
    <property type="entry name" value="von Willebrand factor, type A domain"/>
    <property type="match status" value="1"/>
</dbReference>
<accession>A0A1G7PX16</accession>
<dbReference type="InterPro" id="IPR036465">
    <property type="entry name" value="vWFA_dom_sf"/>
</dbReference>
<evidence type="ECO:0000256" key="1">
    <source>
        <dbReference type="SAM" id="MobiDB-lite"/>
    </source>
</evidence>
<dbReference type="AlphaFoldDB" id="A0A1G7PX16"/>
<evidence type="ECO:0008006" key="5">
    <source>
        <dbReference type="Google" id="ProtNLM"/>
    </source>
</evidence>
<sequence>MRWCVSVGAVLVAGAMVGADVAGIAAPTPNSRFADTNHGVQPVNVELVIAVDVSYSMDMDELAIQREGYAQAIVSKDFLQALRAVPGSKVAVTYFEWSMSGDEKIIIPWRVIDGPESADAVAAEIMKAPVRRGSSTSISGAIDFAVQLFEENPYRGLRRVIDISGDGPNNDGAPVTGARVAALEKGIIINGLPIMVKEPSLSTTDIENLDLYYEDCVIGGPGAFVMTIKDREKFQEAIRIKLVREVAGLTQESGIVPAAEKEPRVPCLIGEKKSQERGRPVSVDAINQRRRTNKL</sequence>
<dbReference type="InterPro" id="IPR010607">
    <property type="entry name" value="DUF1194"/>
</dbReference>
<dbReference type="SUPFAM" id="SSF53300">
    <property type="entry name" value="vWA-like"/>
    <property type="match status" value="1"/>
</dbReference>
<evidence type="ECO:0000313" key="4">
    <source>
        <dbReference type="Proteomes" id="UP000199245"/>
    </source>
</evidence>